<evidence type="ECO:0000313" key="3">
    <source>
        <dbReference type="Proteomes" id="UP001595828"/>
    </source>
</evidence>
<feature type="domain" description="Acyclic terpene utilisation N-terminal" evidence="1">
    <location>
        <begin position="99"/>
        <end position="410"/>
    </location>
</feature>
<gene>
    <name evidence="2" type="ORF">ACFO0A_06230</name>
</gene>
<dbReference type="Proteomes" id="UP001595828">
    <property type="component" value="Unassembled WGS sequence"/>
</dbReference>
<comment type="caution">
    <text evidence="2">The sequence shown here is derived from an EMBL/GenBank/DDBJ whole genome shotgun (WGS) entry which is preliminary data.</text>
</comment>
<dbReference type="Pfam" id="PF07287">
    <property type="entry name" value="AtuA"/>
    <property type="match status" value="1"/>
</dbReference>
<evidence type="ECO:0000313" key="2">
    <source>
        <dbReference type="EMBL" id="MFC4294654.1"/>
    </source>
</evidence>
<dbReference type="EMBL" id="JBHSDR010000003">
    <property type="protein sequence ID" value="MFC4294654.1"/>
    <property type="molecule type" value="Genomic_DNA"/>
</dbReference>
<reference evidence="3" key="1">
    <citation type="journal article" date="2019" name="Int. J. Syst. Evol. Microbiol.">
        <title>The Global Catalogue of Microorganisms (GCM) 10K type strain sequencing project: providing services to taxonomists for standard genome sequencing and annotation.</title>
        <authorList>
            <consortium name="The Broad Institute Genomics Platform"/>
            <consortium name="The Broad Institute Genome Sequencing Center for Infectious Disease"/>
            <person name="Wu L."/>
            <person name="Ma J."/>
        </authorList>
    </citation>
    <scope>NUCLEOTIDE SEQUENCE [LARGE SCALE GENOMIC DNA]</scope>
    <source>
        <strain evidence="3">CGMCC 1.12989</strain>
    </source>
</reference>
<sequence>MTQPNVSEAVVVLVPSGALGAGVIEEELAYGIAQGAQVIASDAGSTDSGAAYLALGKAKYNRGAVRRDLKLIVEAAWPKRLPVLIGTSGQAGGDENLAWTRDILLEIVEELGISPRIALLHSELGKDKLKTLNKAGRVRPLPPLGPLEETTIDACDHIVAALGVEPFIDALSGGADIILAGRTTDTAVLASFPLFKGAGAGAAWHAGKVGECGAVCTIREDPGAGVLLRVGQDSFTIEPLSKTNRCTTRSVSAHMLYENGNPFHLVEPGGILDVTEARYDQIDDRSVHVSGSIWREQPYTLKLEGAAARQYQTIMLVGIQDPIVLADLPTFETRMQAMLTERVHKTMGNEVGDFDISLRIYGWNAVSGEDVPRDAPPPREVGVLFVATAETQDTATQIAKACNPLFFHMSMPEHEEMPSYAFPFSPAYIPRGPVYEFLLNHVVELDDPSELVRIEWLKVEHAKEAVNAQSS</sequence>
<proteinExistence type="predicted"/>
<evidence type="ECO:0000259" key="1">
    <source>
        <dbReference type="Pfam" id="PF07287"/>
    </source>
</evidence>
<accession>A0ABV8RN13</accession>
<organism evidence="2 3">
    <name type="scientific">Novosphingobium tardum</name>
    <dbReference type="NCBI Taxonomy" id="1538021"/>
    <lineage>
        <taxon>Bacteria</taxon>
        <taxon>Pseudomonadati</taxon>
        <taxon>Pseudomonadota</taxon>
        <taxon>Alphaproteobacteria</taxon>
        <taxon>Sphingomonadales</taxon>
        <taxon>Sphingomonadaceae</taxon>
        <taxon>Novosphingobium</taxon>
    </lineage>
</organism>
<name>A0ABV8RN13_9SPHN</name>
<dbReference type="InterPro" id="IPR010839">
    <property type="entry name" value="AtuA_N"/>
</dbReference>
<dbReference type="RefSeq" id="WP_379538100.1">
    <property type="nucleotide sequence ID" value="NZ_JBHSDR010000003.1"/>
</dbReference>
<protein>
    <submittedName>
        <fullName evidence="2">Acyclic terpene utilization AtuA family protein</fullName>
    </submittedName>
</protein>
<keyword evidence="3" id="KW-1185">Reference proteome</keyword>